<proteinExistence type="inferred from homology"/>
<dbReference type="GO" id="GO:0016407">
    <property type="term" value="F:acetyltransferase activity"/>
    <property type="evidence" value="ECO:0007669"/>
    <property type="project" value="InterPro"/>
</dbReference>
<dbReference type="InterPro" id="IPR001447">
    <property type="entry name" value="Arylamine_N-AcTrfase"/>
</dbReference>
<comment type="caution">
    <text evidence="3">The sequence shown here is derived from an EMBL/GenBank/DDBJ whole genome shotgun (WGS) entry which is preliminary data.</text>
</comment>
<organism evidence="3 4">
    <name type="scientific">Luteolibacter pohnpeiensis</name>
    <dbReference type="NCBI Taxonomy" id="454153"/>
    <lineage>
        <taxon>Bacteria</taxon>
        <taxon>Pseudomonadati</taxon>
        <taxon>Verrucomicrobiota</taxon>
        <taxon>Verrucomicrobiia</taxon>
        <taxon>Verrucomicrobiales</taxon>
        <taxon>Verrucomicrobiaceae</taxon>
        <taxon>Luteolibacter</taxon>
    </lineage>
</organism>
<protein>
    <submittedName>
        <fullName evidence="3">Arylamine N-acetyltransferase</fullName>
    </submittedName>
</protein>
<reference evidence="3" key="1">
    <citation type="submission" date="2021-01" db="EMBL/GenBank/DDBJ databases">
        <title>Modified the classification status of verrucomicrobia.</title>
        <authorList>
            <person name="Feng X."/>
        </authorList>
    </citation>
    <scope>NUCLEOTIDE SEQUENCE</scope>
    <source>
        <strain evidence="3">KCTC 22041</strain>
    </source>
</reference>
<dbReference type="RefSeq" id="WP_200269800.1">
    <property type="nucleotide sequence ID" value="NZ_JAENIJ010000011.1"/>
</dbReference>
<dbReference type="Gene3D" id="3.30.2140.10">
    <property type="entry name" value="Arylamine N-acetyltransferase"/>
    <property type="match status" value="1"/>
</dbReference>
<dbReference type="Pfam" id="PF00797">
    <property type="entry name" value="Acetyltransf_2"/>
    <property type="match status" value="1"/>
</dbReference>
<gene>
    <name evidence="3" type="ORF">JIN85_09000</name>
</gene>
<comment type="similarity">
    <text evidence="1 2">Belongs to the arylamine N-acetyltransferase family.</text>
</comment>
<dbReference type="EMBL" id="JAENIJ010000011">
    <property type="protein sequence ID" value="MBK1882552.1"/>
    <property type="molecule type" value="Genomic_DNA"/>
</dbReference>
<dbReference type="Proteomes" id="UP000603141">
    <property type="component" value="Unassembled WGS sequence"/>
</dbReference>
<keyword evidence="4" id="KW-1185">Reference proteome</keyword>
<evidence type="ECO:0000313" key="4">
    <source>
        <dbReference type="Proteomes" id="UP000603141"/>
    </source>
</evidence>
<name>A0A934SAC0_9BACT</name>
<dbReference type="InterPro" id="IPR038765">
    <property type="entry name" value="Papain-like_cys_pep_sf"/>
</dbReference>
<dbReference type="AlphaFoldDB" id="A0A934SAC0"/>
<dbReference type="PRINTS" id="PR01543">
    <property type="entry name" value="ANATRNSFRASE"/>
</dbReference>
<sequence length="273" mass="31183">MQNVDLPSYFRRIGFTGTASPTIETLSALHLAHISSIPFENLAAWTGRRVHLDLESIEAKLVAGRRGGYCFEHNALFAAVLRQIGFEVTELISRVTWNQPPSGFTHMLLLVELDGDRWIADVGFGAVGQTVPLLLEPDLIQSTPHETRRYRLDQNVYTQQMLIGPNRWEDLYHFELKPVLPIDYEVGNWYTNSHPESLFRKTLLTTLPCADHWRVIAFGEYTLRYLDGRVQTRPIESDEDLRDLLVRDFGMPENDRSVLQASLFPAEMMTPVG</sequence>
<dbReference type="SUPFAM" id="SSF54001">
    <property type="entry name" value="Cysteine proteinases"/>
    <property type="match status" value="1"/>
</dbReference>
<accession>A0A934SAC0</accession>
<evidence type="ECO:0000313" key="3">
    <source>
        <dbReference type="EMBL" id="MBK1882552.1"/>
    </source>
</evidence>
<evidence type="ECO:0000256" key="1">
    <source>
        <dbReference type="ARBA" id="ARBA00006547"/>
    </source>
</evidence>
<dbReference type="PANTHER" id="PTHR11786:SF0">
    <property type="entry name" value="ARYLAMINE N-ACETYLTRANSFERASE 4-RELATED"/>
    <property type="match status" value="1"/>
</dbReference>
<dbReference type="Gene3D" id="2.40.128.150">
    <property type="entry name" value="Cysteine proteinases"/>
    <property type="match status" value="1"/>
</dbReference>
<evidence type="ECO:0000256" key="2">
    <source>
        <dbReference type="RuleBase" id="RU003452"/>
    </source>
</evidence>
<dbReference type="PANTHER" id="PTHR11786">
    <property type="entry name" value="N-HYDROXYARYLAMINE O-ACETYLTRANSFERASE"/>
    <property type="match status" value="1"/>
</dbReference>